<evidence type="ECO:0000313" key="1">
    <source>
        <dbReference type="EMBL" id="TYA55284.1"/>
    </source>
</evidence>
<proteinExistence type="predicted"/>
<sequence length="243" mass="28631">MPNHFLKPILIVSLLFTTLSFSQKQYEFDYLIEYDVTVNKESKEIQNNSSSNSTQASKKYYFTNSKKNNYQAIVFDLDSLHYKMCFKDEDGIMFNVNFLKSDLHKAEIMNIKCENVRRYLNPYKYQIKNYEYQILNDTLLDNKSYSHYTLGAINPKKAISKKIGTEVFIIDKETSFHVPILEHSTAYEEWKANGTLPNGIFYEKLFIDYKGDLESKETLVGYWKIDKKIVFSEDCDYTTQIEP</sequence>
<reference evidence="1 2" key="1">
    <citation type="submission" date="2019-08" db="EMBL/GenBank/DDBJ databases">
        <title>Formosa sediminis sp. nov., isolated from marine sediment.</title>
        <authorList>
            <person name="Cao W.R."/>
        </authorList>
    </citation>
    <scope>NUCLEOTIDE SEQUENCE [LARGE SCALE GENOMIC DNA]</scope>
    <source>
        <strain evidence="1 2">1494</strain>
    </source>
</reference>
<accession>A0A5D0G8X3</accession>
<evidence type="ECO:0000313" key="2">
    <source>
        <dbReference type="Proteomes" id="UP000324550"/>
    </source>
</evidence>
<name>A0A5D0G8X3_9FLAO</name>
<comment type="caution">
    <text evidence="1">The sequence shown here is derived from an EMBL/GenBank/DDBJ whole genome shotgun (WGS) entry which is preliminary data.</text>
</comment>
<dbReference type="Proteomes" id="UP000324550">
    <property type="component" value="Unassembled WGS sequence"/>
</dbReference>
<gene>
    <name evidence="1" type="ORF">FVF61_07520</name>
</gene>
<organism evidence="1 2">
    <name type="scientific">Formosa maritima</name>
    <dbReference type="NCBI Taxonomy" id="2592046"/>
    <lineage>
        <taxon>Bacteria</taxon>
        <taxon>Pseudomonadati</taxon>
        <taxon>Bacteroidota</taxon>
        <taxon>Flavobacteriia</taxon>
        <taxon>Flavobacteriales</taxon>
        <taxon>Flavobacteriaceae</taxon>
        <taxon>Formosa</taxon>
    </lineage>
</organism>
<protein>
    <recommendedName>
        <fullName evidence="3">GLPGLI family protein</fullName>
    </recommendedName>
</protein>
<dbReference type="EMBL" id="VSFC01000039">
    <property type="protein sequence ID" value="TYA55284.1"/>
    <property type="molecule type" value="Genomic_DNA"/>
</dbReference>
<dbReference type="OrthoDB" id="1430565at2"/>
<dbReference type="AlphaFoldDB" id="A0A5D0G8X3"/>
<keyword evidence="2" id="KW-1185">Reference proteome</keyword>
<dbReference type="RefSeq" id="WP_148454948.1">
    <property type="nucleotide sequence ID" value="NZ_VSFC01000039.1"/>
</dbReference>
<evidence type="ECO:0008006" key="3">
    <source>
        <dbReference type="Google" id="ProtNLM"/>
    </source>
</evidence>